<feature type="non-terminal residue" evidence="2">
    <location>
        <position position="92"/>
    </location>
</feature>
<feature type="region of interest" description="Disordered" evidence="1">
    <location>
        <begin position="66"/>
        <end position="92"/>
    </location>
</feature>
<sequence>MSCVGSNPCIASAHRHRANGVTVALRSSRGSPHVRHKAMPPPDTLASAHVPFVLLSGDRVRWRQKTRQRELFPPESPVRESSRGCIQPPSCG</sequence>
<protein>
    <submittedName>
        <fullName evidence="2">Uncharacterized protein</fullName>
    </submittedName>
</protein>
<keyword evidence="3" id="KW-1185">Reference proteome</keyword>
<name>A0ABN8HU21_9NEOP</name>
<evidence type="ECO:0000313" key="2">
    <source>
        <dbReference type="EMBL" id="CAH2039377.1"/>
    </source>
</evidence>
<proteinExistence type="predicted"/>
<evidence type="ECO:0000256" key="1">
    <source>
        <dbReference type="SAM" id="MobiDB-lite"/>
    </source>
</evidence>
<dbReference type="Proteomes" id="UP000837857">
    <property type="component" value="Chromosome 11"/>
</dbReference>
<organism evidence="2 3">
    <name type="scientific">Iphiclides podalirius</name>
    <name type="common">scarce swallowtail</name>
    <dbReference type="NCBI Taxonomy" id="110791"/>
    <lineage>
        <taxon>Eukaryota</taxon>
        <taxon>Metazoa</taxon>
        <taxon>Ecdysozoa</taxon>
        <taxon>Arthropoda</taxon>
        <taxon>Hexapoda</taxon>
        <taxon>Insecta</taxon>
        <taxon>Pterygota</taxon>
        <taxon>Neoptera</taxon>
        <taxon>Endopterygota</taxon>
        <taxon>Lepidoptera</taxon>
        <taxon>Glossata</taxon>
        <taxon>Ditrysia</taxon>
        <taxon>Papilionoidea</taxon>
        <taxon>Papilionidae</taxon>
        <taxon>Papilioninae</taxon>
        <taxon>Iphiclides</taxon>
    </lineage>
</organism>
<gene>
    <name evidence="2" type="ORF">IPOD504_LOCUS1633</name>
</gene>
<dbReference type="EMBL" id="OW152823">
    <property type="protein sequence ID" value="CAH2039377.1"/>
    <property type="molecule type" value="Genomic_DNA"/>
</dbReference>
<evidence type="ECO:0000313" key="3">
    <source>
        <dbReference type="Proteomes" id="UP000837857"/>
    </source>
</evidence>
<accession>A0ABN8HU21</accession>
<feature type="region of interest" description="Disordered" evidence="1">
    <location>
        <begin position="26"/>
        <end position="45"/>
    </location>
</feature>
<reference evidence="2" key="1">
    <citation type="submission" date="2022-03" db="EMBL/GenBank/DDBJ databases">
        <authorList>
            <person name="Martin H S."/>
        </authorList>
    </citation>
    <scope>NUCLEOTIDE SEQUENCE</scope>
</reference>
<feature type="compositionally biased region" description="Basic and acidic residues" evidence="1">
    <location>
        <begin position="67"/>
        <end position="82"/>
    </location>
</feature>